<name>A0A0E0LRZ3_ORYPU</name>
<keyword evidence="2" id="KW-1185">Reference proteome</keyword>
<protein>
    <submittedName>
        <fullName evidence="1">Uncharacterized protein</fullName>
    </submittedName>
</protein>
<proteinExistence type="predicted"/>
<organism evidence="1">
    <name type="scientific">Oryza punctata</name>
    <name type="common">Red rice</name>
    <dbReference type="NCBI Taxonomy" id="4537"/>
    <lineage>
        <taxon>Eukaryota</taxon>
        <taxon>Viridiplantae</taxon>
        <taxon>Streptophyta</taxon>
        <taxon>Embryophyta</taxon>
        <taxon>Tracheophyta</taxon>
        <taxon>Spermatophyta</taxon>
        <taxon>Magnoliopsida</taxon>
        <taxon>Liliopsida</taxon>
        <taxon>Poales</taxon>
        <taxon>Poaceae</taxon>
        <taxon>BOP clade</taxon>
        <taxon>Oryzoideae</taxon>
        <taxon>Oryzeae</taxon>
        <taxon>Oryzinae</taxon>
        <taxon>Oryza</taxon>
    </lineage>
</organism>
<dbReference type="EnsemblPlants" id="OPUNC08G04820.1">
    <property type="protein sequence ID" value="OPUNC08G04820.1"/>
    <property type="gene ID" value="OPUNC08G04820"/>
</dbReference>
<accession>A0A0E0LRZ3</accession>
<reference evidence="1" key="2">
    <citation type="submission" date="2018-05" db="EMBL/GenBank/DDBJ databases">
        <title>OpunRS2 (Oryza punctata Reference Sequence Version 2).</title>
        <authorList>
            <person name="Zhang J."/>
            <person name="Kudrna D."/>
            <person name="Lee S."/>
            <person name="Talag J."/>
            <person name="Welchert J."/>
            <person name="Wing R.A."/>
        </authorList>
    </citation>
    <scope>NUCLEOTIDE SEQUENCE [LARGE SCALE GENOMIC DNA]</scope>
</reference>
<reference evidence="1" key="1">
    <citation type="submission" date="2015-04" db="UniProtKB">
        <authorList>
            <consortium name="EnsemblPlants"/>
        </authorList>
    </citation>
    <scope>IDENTIFICATION</scope>
</reference>
<dbReference type="AlphaFoldDB" id="A0A0E0LRZ3"/>
<evidence type="ECO:0000313" key="1">
    <source>
        <dbReference type="EnsemblPlants" id="OPUNC08G04820.1"/>
    </source>
</evidence>
<dbReference type="Gramene" id="OPUNC08G04820.1">
    <property type="protein sequence ID" value="OPUNC08G04820.1"/>
    <property type="gene ID" value="OPUNC08G04820"/>
</dbReference>
<evidence type="ECO:0000313" key="2">
    <source>
        <dbReference type="Proteomes" id="UP000026962"/>
    </source>
</evidence>
<sequence length="23" mass="2678">MAPGVVYYAIKEIFGCFYSFCLR</sequence>
<dbReference type="HOGENOM" id="CLU_3423560_0_0_1"/>
<dbReference type="Proteomes" id="UP000026962">
    <property type="component" value="Chromosome 8"/>
</dbReference>